<dbReference type="RefSeq" id="WP_201429226.1">
    <property type="nucleotide sequence ID" value="NZ_JAEQBW010000001.1"/>
</dbReference>
<reference evidence="2" key="1">
    <citation type="submission" date="2021-01" db="EMBL/GenBank/DDBJ databases">
        <title>Marivirga aurantiaca sp. nov., isolated from intertidal surface sediments.</title>
        <authorList>
            <person name="Zhang M."/>
        </authorList>
    </citation>
    <scope>NUCLEOTIDE SEQUENCE</scope>
    <source>
        <strain evidence="2">S37H4</strain>
    </source>
</reference>
<proteinExistence type="predicted"/>
<dbReference type="EMBL" id="JAEQBW010000001">
    <property type="protein sequence ID" value="MBK6263532.1"/>
    <property type="molecule type" value="Genomic_DNA"/>
</dbReference>
<dbReference type="SUPFAM" id="SSF50242">
    <property type="entry name" value="TIMP-like"/>
    <property type="match status" value="1"/>
</dbReference>
<sequence length="282" mass="32278">MKLKLIISLLLLLSAYQSMACSCALGTLEERIKRSPEIFVGKVIRVEPCWQKESDYNFLYHRTIFQVEKIYKGQVFPTEIVVHDPDSGSCGISFDQDSVYLIFTEYAPWLNETSLTTGDCSGTANVNSTFGKEAIRKLDKLAGEIELITTMSADRLYNVIWKGESFFFTEEREKLLMDYLEISKLKKELLSNCVTNSDYPKSDSAGLSTWNYVPDNVYAKYEIDEKGQLSEVAIEREIDKDCQKKAVDFVKKLHPWKPATIRGIAVKSYGFYDVPFPEVKER</sequence>
<comment type="caution">
    <text evidence="2">The sequence shown here is derived from an EMBL/GenBank/DDBJ whole genome shotgun (WGS) entry which is preliminary data.</text>
</comment>
<dbReference type="Gene3D" id="2.40.50.120">
    <property type="match status" value="1"/>
</dbReference>
<evidence type="ECO:0000313" key="2">
    <source>
        <dbReference type="EMBL" id="MBK6263532.1"/>
    </source>
</evidence>
<feature type="signal peptide" evidence="1">
    <location>
        <begin position="1"/>
        <end position="20"/>
    </location>
</feature>
<dbReference type="AlphaFoldDB" id="A0A935C653"/>
<accession>A0A935C653</accession>
<evidence type="ECO:0000256" key="1">
    <source>
        <dbReference type="SAM" id="SignalP"/>
    </source>
</evidence>
<dbReference type="Proteomes" id="UP000611723">
    <property type="component" value="Unassembled WGS sequence"/>
</dbReference>
<protein>
    <recommendedName>
        <fullName evidence="4">TonB C-terminal domain-containing protein</fullName>
    </recommendedName>
</protein>
<keyword evidence="1" id="KW-0732">Signal</keyword>
<dbReference type="PROSITE" id="PS51257">
    <property type="entry name" value="PROKAR_LIPOPROTEIN"/>
    <property type="match status" value="1"/>
</dbReference>
<gene>
    <name evidence="2" type="ORF">JKA74_00680</name>
</gene>
<dbReference type="InterPro" id="IPR008993">
    <property type="entry name" value="TIMP-like_OB-fold"/>
</dbReference>
<organism evidence="2 3">
    <name type="scientific">Marivirga aurantiaca</name>
    <dbReference type="NCBI Taxonomy" id="2802615"/>
    <lineage>
        <taxon>Bacteria</taxon>
        <taxon>Pseudomonadati</taxon>
        <taxon>Bacteroidota</taxon>
        <taxon>Cytophagia</taxon>
        <taxon>Cytophagales</taxon>
        <taxon>Marivirgaceae</taxon>
        <taxon>Marivirga</taxon>
    </lineage>
</organism>
<dbReference type="Gene3D" id="3.30.1150.10">
    <property type="match status" value="1"/>
</dbReference>
<keyword evidence="3" id="KW-1185">Reference proteome</keyword>
<evidence type="ECO:0000313" key="3">
    <source>
        <dbReference type="Proteomes" id="UP000611723"/>
    </source>
</evidence>
<evidence type="ECO:0008006" key="4">
    <source>
        <dbReference type="Google" id="ProtNLM"/>
    </source>
</evidence>
<feature type="chain" id="PRO_5036864362" description="TonB C-terminal domain-containing protein" evidence="1">
    <location>
        <begin position="21"/>
        <end position="282"/>
    </location>
</feature>
<name>A0A935C653_9BACT</name>